<feature type="domain" description="RmlD-like substrate binding" evidence="3">
    <location>
        <begin position="1"/>
        <end position="279"/>
    </location>
</feature>
<keyword evidence="2" id="KW-0521">NADP</keyword>
<dbReference type="PANTHER" id="PTHR10491:SF4">
    <property type="entry name" value="METHIONINE ADENOSYLTRANSFERASE 2 SUBUNIT BETA"/>
    <property type="match status" value="1"/>
</dbReference>
<dbReference type="InterPro" id="IPR029903">
    <property type="entry name" value="RmlD-like-bd"/>
</dbReference>
<dbReference type="Gene3D" id="3.90.25.10">
    <property type="entry name" value="UDP-galactose 4-epimerase, domain 1"/>
    <property type="match status" value="1"/>
</dbReference>
<proteinExistence type="inferred from homology"/>
<dbReference type="Proteomes" id="UP001529245">
    <property type="component" value="Unassembled WGS sequence"/>
</dbReference>
<keyword evidence="2 4" id="KW-0560">Oxidoreductase</keyword>
<sequence length="281" mass="31397">MKILVTGAGGQLGQELIRYPACADLEFLGLTREEMDVTLFEAVREKIRALRPDVVIHAAAYTKVDLAESRPEDAYRVNALGTRNVALAAEEVGAKVCYISTDYVFDGQTDRPYHEYDNTNPLSVYGKSKRAGEILVQGFSSRWFIVRTSWVYGPYGPNFVKTILAKAKAGEPLRVVADQHGSPTYTNDLARFLIELVRTEEYGIYHATNQGQCSWYEFACAILEEAGVPASIEPCTTDTFPRPAPRPRFSVLGQTMLRAAGFTPLRPWRDALRAFLCELEE</sequence>
<dbReference type="NCBIfam" id="TIGR01214">
    <property type="entry name" value="rmlD"/>
    <property type="match status" value="1"/>
</dbReference>
<dbReference type="InterPro" id="IPR005913">
    <property type="entry name" value="dTDP_dehydrorham_reduct"/>
</dbReference>
<comment type="function">
    <text evidence="2">Catalyzes the reduction of dTDP-6-deoxy-L-lyxo-4-hexulose to yield dTDP-L-rhamnose.</text>
</comment>
<dbReference type="GO" id="GO:0008831">
    <property type="term" value="F:dTDP-4-dehydrorhamnose reductase activity"/>
    <property type="evidence" value="ECO:0007669"/>
    <property type="project" value="UniProtKB-EC"/>
</dbReference>
<evidence type="ECO:0000313" key="5">
    <source>
        <dbReference type="Proteomes" id="UP001529245"/>
    </source>
</evidence>
<dbReference type="PANTHER" id="PTHR10491">
    <property type="entry name" value="DTDP-4-DEHYDRORHAMNOSE REDUCTASE"/>
    <property type="match status" value="1"/>
</dbReference>
<dbReference type="RefSeq" id="WP_283204487.1">
    <property type="nucleotide sequence ID" value="NZ_JASGCB010000032.1"/>
</dbReference>
<evidence type="ECO:0000259" key="3">
    <source>
        <dbReference type="Pfam" id="PF04321"/>
    </source>
</evidence>
<dbReference type="EC" id="1.1.1.133" evidence="2"/>
<dbReference type="InterPro" id="IPR036291">
    <property type="entry name" value="NAD(P)-bd_dom_sf"/>
</dbReference>
<organism evidence="4 5">
    <name type="scientific">Alicyclobacillus sendaiensis PA2</name>
    <dbReference type="NCBI Taxonomy" id="3029425"/>
    <lineage>
        <taxon>Bacteria</taxon>
        <taxon>Bacillati</taxon>
        <taxon>Bacillota</taxon>
        <taxon>Bacilli</taxon>
        <taxon>Bacillales</taxon>
        <taxon>Alicyclobacillaceae</taxon>
        <taxon>Alicyclobacillus</taxon>
    </lineage>
</organism>
<keyword evidence="5" id="KW-1185">Reference proteome</keyword>
<accession>A0ABT6Y2H6</accession>
<dbReference type="Gene3D" id="3.40.50.720">
    <property type="entry name" value="NAD(P)-binding Rossmann-like Domain"/>
    <property type="match status" value="1"/>
</dbReference>
<dbReference type="CDD" id="cd05254">
    <property type="entry name" value="dTDP_HR_like_SDR_e"/>
    <property type="match status" value="1"/>
</dbReference>
<evidence type="ECO:0000256" key="2">
    <source>
        <dbReference type="RuleBase" id="RU364082"/>
    </source>
</evidence>
<dbReference type="Pfam" id="PF04321">
    <property type="entry name" value="RmlD_sub_bind"/>
    <property type="match status" value="1"/>
</dbReference>
<evidence type="ECO:0000313" key="4">
    <source>
        <dbReference type="EMBL" id="MDI9261079.1"/>
    </source>
</evidence>
<gene>
    <name evidence="4" type="primary">rfbD</name>
    <name evidence="4" type="ORF">QID03_13010</name>
</gene>
<name>A0ABT6Y2H6_ALISE</name>
<reference evidence="4 5" key="1">
    <citation type="submission" date="2023-04" db="EMBL/GenBank/DDBJ databases">
        <title>A. sendaiensis sub sp. chiapanensis a novel subspecie with specific adaptation in bacterial cell wall isolated from an active volcano.</title>
        <authorList>
            <person name="Alvarez Gutierrez P.E."/>
            <person name="Ortiz Cortes L.Y."/>
        </authorList>
    </citation>
    <scope>NUCLEOTIDE SEQUENCE [LARGE SCALE GENOMIC DNA]</scope>
    <source>
        <strain evidence="4 5">PA2</strain>
    </source>
</reference>
<dbReference type="EMBL" id="JASGCB010000032">
    <property type="protein sequence ID" value="MDI9261079.1"/>
    <property type="molecule type" value="Genomic_DNA"/>
</dbReference>
<comment type="similarity">
    <text evidence="1 2">Belongs to the dTDP-4-dehydrorhamnose reductase family.</text>
</comment>
<evidence type="ECO:0000256" key="1">
    <source>
        <dbReference type="ARBA" id="ARBA00010944"/>
    </source>
</evidence>
<dbReference type="SUPFAM" id="SSF51735">
    <property type="entry name" value="NAD(P)-binding Rossmann-fold domains"/>
    <property type="match status" value="1"/>
</dbReference>
<protein>
    <recommendedName>
        <fullName evidence="2">dTDP-4-dehydrorhamnose reductase</fullName>
        <ecNumber evidence="2">1.1.1.133</ecNumber>
    </recommendedName>
</protein>
<comment type="pathway">
    <text evidence="2">Carbohydrate biosynthesis; dTDP-L-rhamnose biosynthesis.</text>
</comment>
<comment type="caution">
    <text evidence="4">The sequence shown here is derived from an EMBL/GenBank/DDBJ whole genome shotgun (WGS) entry which is preliminary data.</text>
</comment>